<name>K1QSC4_MAGGI</name>
<dbReference type="InParanoid" id="K1QSC4"/>
<protein>
    <submittedName>
        <fullName evidence="1">Uncharacterized protein</fullName>
    </submittedName>
</protein>
<evidence type="ECO:0000313" key="1">
    <source>
        <dbReference type="EMBL" id="EKC31840.1"/>
    </source>
</evidence>
<dbReference type="InterPro" id="IPR008979">
    <property type="entry name" value="Galactose-bd-like_sf"/>
</dbReference>
<accession>K1QSC4</accession>
<reference evidence="1" key="1">
    <citation type="journal article" date="2012" name="Nature">
        <title>The oyster genome reveals stress adaptation and complexity of shell formation.</title>
        <authorList>
            <person name="Zhang G."/>
            <person name="Fang X."/>
            <person name="Guo X."/>
            <person name="Li L."/>
            <person name="Luo R."/>
            <person name="Xu F."/>
            <person name="Yang P."/>
            <person name="Zhang L."/>
            <person name="Wang X."/>
            <person name="Qi H."/>
            <person name="Xiong Z."/>
            <person name="Que H."/>
            <person name="Xie Y."/>
            <person name="Holland P.W."/>
            <person name="Paps J."/>
            <person name="Zhu Y."/>
            <person name="Wu F."/>
            <person name="Chen Y."/>
            <person name="Wang J."/>
            <person name="Peng C."/>
            <person name="Meng J."/>
            <person name="Yang L."/>
            <person name="Liu J."/>
            <person name="Wen B."/>
            <person name="Zhang N."/>
            <person name="Huang Z."/>
            <person name="Zhu Q."/>
            <person name="Feng Y."/>
            <person name="Mount A."/>
            <person name="Hedgecock D."/>
            <person name="Xu Z."/>
            <person name="Liu Y."/>
            <person name="Domazet-Loso T."/>
            <person name="Du Y."/>
            <person name="Sun X."/>
            <person name="Zhang S."/>
            <person name="Liu B."/>
            <person name="Cheng P."/>
            <person name="Jiang X."/>
            <person name="Li J."/>
            <person name="Fan D."/>
            <person name="Wang W."/>
            <person name="Fu W."/>
            <person name="Wang T."/>
            <person name="Wang B."/>
            <person name="Zhang J."/>
            <person name="Peng Z."/>
            <person name="Li Y."/>
            <person name="Li N."/>
            <person name="Wang J."/>
            <person name="Chen M."/>
            <person name="He Y."/>
            <person name="Tan F."/>
            <person name="Song X."/>
            <person name="Zheng Q."/>
            <person name="Huang R."/>
            <person name="Yang H."/>
            <person name="Du X."/>
            <person name="Chen L."/>
            <person name="Yang M."/>
            <person name="Gaffney P.M."/>
            <person name="Wang S."/>
            <person name="Luo L."/>
            <person name="She Z."/>
            <person name="Ming Y."/>
            <person name="Huang W."/>
            <person name="Zhang S."/>
            <person name="Huang B."/>
            <person name="Zhang Y."/>
            <person name="Qu T."/>
            <person name="Ni P."/>
            <person name="Miao G."/>
            <person name="Wang J."/>
            <person name="Wang Q."/>
            <person name="Steinberg C.E."/>
            <person name="Wang H."/>
            <person name="Li N."/>
            <person name="Qian L."/>
            <person name="Zhang G."/>
            <person name="Li Y."/>
            <person name="Yang H."/>
            <person name="Liu X."/>
            <person name="Wang J."/>
            <person name="Yin Y."/>
            <person name="Wang J."/>
        </authorList>
    </citation>
    <scope>NUCLEOTIDE SEQUENCE [LARGE SCALE GENOMIC DNA]</scope>
    <source>
        <strain evidence="1">05x7-T-G4-1.051#20</strain>
    </source>
</reference>
<gene>
    <name evidence="1" type="ORF">CGI_10017423</name>
</gene>
<sequence>MTLHSVFIFTVNVAFNKPSYIQYSYQDDDDWDASNAVDGRKSNLSYDGGQCALSVRTQTATWWVNLTTIHNIHHITIYFLMTYGELDFYTGLSNYLIGFSVYVSNTTDRLQGTLCYKDDNFTPLTIPSVFTTTCPVHGQYVIYYNERLPGVIYPRGYSAAVFSGHCEVEVYDFQSIGSATFSKMEIFRLHWSSYMKDLYYTIRFPKFSNFKSGLRQIPGGVLVCCPGFVWNRIENRCLVEWKEIGMGTLTTVPFETDNADASTDTPIPYIWLFGTTVPLFVIFGIITAALIFANVGLPFPNDGLALFGRLQKESSNAAKDMYGTKKIIDAYLSAALDQY</sequence>
<proteinExistence type="predicted"/>
<dbReference type="HOGENOM" id="CLU_819526_0_0_1"/>
<dbReference type="AlphaFoldDB" id="K1QSC4"/>
<dbReference type="SUPFAM" id="SSF49785">
    <property type="entry name" value="Galactose-binding domain-like"/>
    <property type="match status" value="1"/>
</dbReference>
<dbReference type="EMBL" id="JH817660">
    <property type="protein sequence ID" value="EKC31840.1"/>
    <property type="molecule type" value="Genomic_DNA"/>
</dbReference>
<dbReference type="Gene3D" id="2.60.120.260">
    <property type="entry name" value="Galactose-binding domain-like"/>
    <property type="match status" value="1"/>
</dbReference>
<organism evidence="1">
    <name type="scientific">Magallana gigas</name>
    <name type="common">Pacific oyster</name>
    <name type="synonym">Crassostrea gigas</name>
    <dbReference type="NCBI Taxonomy" id="29159"/>
    <lineage>
        <taxon>Eukaryota</taxon>
        <taxon>Metazoa</taxon>
        <taxon>Spiralia</taxon>
        <taxon>Lophotrochozoa</taxon>
        <taxon>Mollusca</taxon>
        <taxon>Bivalvia</taxon>
        <taxon>Autobranchia</taxon>
        <taxon>Pteriomorphia</taxon>
        <taxon>Ostreida</taxon>
        <taxon>Ostreoidea</taxon>
        <taxon>Ostreidae</taxon>
        <taxon>Magallana</taxon>
    </lineage>
</organism>